<evidence type="ECO:0000256" key="5">
    <source>
        <dbReference type="ARBA" id="ARBA00022833"/>
    </source>
</evidence>
<accession>A0A238BNF9</accession>
<reference evidence="10 11" key="1">
    <citation type="submission" date="2015-12" db="EMBL/GenBank/DDBJ databases">
        <title>Draft genome of the nematode, Onchocerca flexuosa.</title>
        <authorList>
            <person name="Mitreva M."/>
        </authorList>
    </citation>
    <scope>NUCLEOTIDE SEQUENCE [LARGE SCALE GENOMIC DNA]</scope>
    <source>
        <strain evidence="10">Red Deer</strain>
    </source>
</reference>
<comment type="subcellular location">
    <subcellularLocation>
        <location evidence="1">Nucleus</location>
    </subcellularLocation>
</comment>
<evidence type="ECO:0000256" key="3">
    <source>
        <dbReference type="ARBA" id="ARBA00022737"/>
    </source>
</evidence>
<dbReference type="GO" id="GO:0005634">
    <property type="term" value="C:nucleus"/>
    <property type="evidence" value="ECO:0007669"/>
    <property type="project" value="UniProtKB-SubCell"/>
</dbReference>
<sequence length="239" mass="27572">MPSNKANLTMISRQISSIQMLSFIDDSCSRINILFPYYFSLIVLSSYILQVITTSIVIFSVASTSLFISNQQNKMKELTSFFKLFIEQTPASTAPNVGNLSLQAEMIYHLNQENFTIELRFAAIDQHQKSASSSRTDKQFEEKRASEKFFKCNTCDKQFNRQFKLQQHNLKHKSEKSFTCKLCEKAFNLQKKLPTHTNPRELPELHPVADNISVPRMQNSNRSILYLLFNCEPLHGQIT</sequence>
<dbReference type="SMART" id="SM00355">
    <property type="entry name" value="ZnF_C2H2"/>
    <property type="match status" value="2"/>
</dbReference>
<dbReference type="PANTHER" id="PTHR16515">
    <property type="entry name" value="PR DOMAIN ZINC FINGER PROTEIN"/>
    <property type="match status" value="1"/>
</dbReference>
<keyword evidence="5" id="KW-0862">Zinc</keyword>
<dbReference type="InterPro" id="IPR050331">
    <property type="entry name" value="Zinc_finger"/>
</dbReference>
<organism evidence="10 11">
    <name type="scientific">Onchocerca flexuosa</name>
    <dbReference type="NCBI Taxonomy" id="387005"/>
    <lineage>
        <taxon>Eukaryota</taxon>
        <taxon>Metazoa</taxon>
        <taxon>Ecdysozoa</taxon>
        <taxon>Nematoda</taxon>
        <taxon>Chromadorea</taxon>
        <taxon>Rhabditida</taxon>
        <taxon>Spirurina</taxon>
        <taxon>Spiruromorpha</taxon>
        <taxon>Filarioidea</taxon>
        <taxon>Onchocercidae</taxon>
        <taxon>Onchocerca</taxon>
    </lineage>
</organism>
<dbReference type="Gene3D" id="3.30.160.60">
    <property type="entry name" value="Classic Zinc Finger"/>
    <property type="match status" value="1"/>
</dbReference>
<feature type="domain" description="C2H2-type" evidence="9">
    <location>
        <begin position="150"/>
        <end position="177"/>
    </location>
</feature>
<evidence type="ECO:0000313" key="10">
    <source>
        <dbReference type="EMBL" id="OZC06185.1"/>
    </source>
</evidence>
<gene>
    <name evidence="10" type="ORF">X798_06833</name>
</gene>
<dbReference type="PROSITE" id="PS00028">
    <property type="entry name" value="ZINC_FINGER_C2H2_1"/>
    <property type="match status" value="1"/>
</dbReference>
<keyword evidence="8" id="KW-0812">Transmembrane</keyword>
<proteinExistence type="predicted"/>
<evidence type="ECO:0000259" key="9">
    <source>
        <dbReference type="PROSITE" id="PS50157"/>
    </source>
</evidence>
<evidence type="ECO:0000256" key="4">
    <source>
        <dbReference type="ARBA" id="ARBA00022771"/>
    </source>
</evidence>
<keyword evidence="8" id="KW-1133">Transmembrane helix</keyword>
<keyword evidence="4 7" id="KW-0863">Zinc-finger</keyword>
<evidence type="ECO:0000256" key="1">
    <source>
        <dbReference type="ARBA" id="ARBA00004123"/>
    </source>
</evidence>
<dbReference type="PANTHER" id="PTHR16515:SF49">
    <property type="entry name" value="GASTRULA ZINC FINGER PROTEIN XLCGF49.1-LIKE-RELATED"/>
    <property type="match status" value="1"/>
</dbReference>
<evidence type="ECO:0000256" key="6">
    <source>
        <dbReference type="ARBA" id="ARBA00023242"/>
    </source>
</evidence>
<keyword evidence="2" id="KW-0479">Metal-binding</keyword>
<dbReference type="Proteomes" id="UP000242913">
    <property type="component" value="Unassembled WGS sequence"/>
</dbReference>
<evidence type="ECO:0000256" key="2">
    <source>
        <dbReference type="ARBA" id="ARBA00022723"/>
    </source>
</evidence>
<dbReference type="InterPro" id="IPR036236">
    <property type="entry name" value="Znf_C2H2_sf"/>
</dbReference>
<evidence type="ECO:0000313" key="11">
    <source>
        <dbReference type="Proteomes" id="UP000242913"/>
    </source>
</evidence>
<feature type="transmembrane region" description="Helical" evidence="8">
    <location>
        <begin position="47"/>
        <end position="68"/>
    </location>
</feature>
<keyword evidence="3" id="KW-0677">Repeat</keyword>
<evidence type="ECO:0000256" key="8">
    <source>
        <dbReference type="SAM" id="Phobius"/>
    </source>
</evidence>
<name>A0A238BNF9_9BILA</name>
<keyword evidence="6" id="KW-0539">Nucleus</keyword>
<dbReference type="OrthoDB" id="5906985at2759"/>
<dbReference type="EMBL" id="KZ270188">
    <property type="protein sequence ID" value="OZC06185.1"/>
    <property type="molecule type" value="Genomic_DNA"/>
</dbReference>
<dbReference type="PROSITE" id="PS50157">
    <property type="entry name" value="ZINC_FINGER_C2H2_2"/>
    <property type="match status" value="1"/>
</dbReference>
<dbReference type="GO" id="GO:0010468">
    <property type="term" value="P:regulation of gene expression"/>
    <property type="evidence" value="ECO:0007669"/>
    <property type="project" value="TreeGrafter"/>
</dbReference>
<dbReference type="InterPro" id="IPR013087">
    <property type="entry name" value="Znf_C2H2_type"/>
</dbReference>
<dbReference type="SUPFAM" id="SSF57667">
    <property type="entry name" value="beta-beta-alpha zinc fingers"/>
    <property type="match status" value="1"/>
</dbReference>
<keyword evidence="8" id="KW-0472">Membrane</keyword>
<dbReference type="AlphaFoldDB" id="A0A238BNF9"/>
<protein>
    <submittedName>
        <fullName evidence="10">Zinc finger, C2H2 type</fullName>
    </submittedName>
</protein>
<keyword evidence="11" id="KW-1185">Reference proteome</keyword>
<evidence type="ECO:0000256" key="7">
    <source>
        <dbReference type="PROSITE-ProRule" id="PRU00042"/>
    </source>
</evidence>
<dbReference type="GO" id="GO:0008270">
    <property type="term" value="F:zinc ion binding"/>
    <property type="evidence" value="ECO:0007669"/>
    <property type="project" value="UniProtKB-KW"/>
</dbReference>